<reference evidence="2 3" key="1">
    <citation type="submission" date="2014-03" db="EMBL/GenBank/DDBJ databases">
        <title>Whole genome sequence of Novosphingobium resinovorum KF1.</title>
        <authorList>
            <person name="Gan H.M."/>
            <person name="Gan H.Y."/>
            <person name="Chew T.H."/>
            <person name="Savka M.A."/>
        </authorList>
    </citation>
    <scope>NUCLEOTIDE SEQUENCE [LARGE SCALE GENOMIC DNA]</scope>
    <source>
        <strain evidence="2 3">KF1</strain>
    </source>
</reference>
<protein>
    <submittedName>
        <fullName evidence="2">Transcriptional regulator, MerR family protein</fullName>
    </submittedName>
</protein>
<dbReference type="SUPFAM" id="SSF46955">
    <property type="entry name" value="Putative DNA-binding domain"/>
    <property type="match status" value="1"/>
</dbReference>
<dbReference type="Proteomes" id="UP000024329">
    <property type="component" value="Unassembled WGS sequence"/>
</dbReference>
<dbReference type="Gene3D" id="1.10.1660.10">
    <property type="match status" value="1"/>
</dbReference>
<dbReference type="GO" id="GO:0006355">
    <property type="term" value="P:regulation of DNA-templated transcription"/>
    <property type="evidence" value="ECO:0007669"/>
    <property type="project" value="InterPro"/>
</dbReference>
<dbReference type="PATRIC" id="fig|158500.4.peg.1885"/>
<dbReference type="OrthoDB" id="9802944at2"/>
<evidence type="ECO:0000313" key="3">
    <source>
        <dbReference type="Proteomes" id="UP000024329"/>
    </source>
</evidence>
<dbReference type="SMART" id="SM00422">
    <property type="entry name" value="HTH_MERR"/>
    <property type="match status" value="1"/>
</dbReference>
<dbReference type="GO" id="GO:0003677">
    <property type="term" value="F:DNA binding"/>
    <property type="evidence" value="ECO:0007669"/>
    <property type="project" value="InterPro"/>
</dbReference>
<dbReference type="eggNOG" id="COG0789">
    <property type="taxonomic scope" value="Bacteria"/>
</dbReference>
<dbReference type="RefSeq" id="WP_051586788.1">
    <property type="nucleotide sequence ID" value="NZ_CP017076.1"/>
</dbReference>
<evidence type="ECO:0000313" key="2">
    <source>
        <dbReference type="EMBL" id="EZP82916.1"/>
    </source>
</evidence>
<name>A0A031JYX3_9SPHN</name>
<dbReference type="AlphaFoldDB" id="A0A031JYX3"/>
<dbReference type="PROSITE" id="PS50937">
    <property type="entry name" value="HTH_MERR_2"/>
    <property type="match status" value="1"/>
</dbReference>
<evidence type="ECO:0000259" key="1">
    <source>
        <dbReference type="PROSITE" id="PS50937"/>
    </source>
</evidence>
<dbReference type="EMBL" id="JFYZ01000005">
    <property type="protein sequence ID" value="EZP82916.1"/>
    <property type="molecule type" value="Genomic_DNA"/>
</dbReference>
<dbReference type="InterPro" id="IPR009061">
    <property type="entry name" value="DNA-bd_dom_put_sf"/>
</dbReference>
<organism evidence="2 3">
    <name type="scientific">Novosphingobium resinovorum</name>
    <dbReference type="NCBI Taxonomy" id="158500"/>
    <lineage>
        <taxon>Bacteria</taxon>
        <taxon>Pseudomonadati</taxon>
        <taxon>Pseudomonadota</taxon>
        <taxon>Alphaproteobacteria</taxon>
        <taxon>Sphingomonadales</taxon>
        <taxon>Sphingomonadaceae</taxon>
        <taxon>Novosphingobium</taxon>
    </lineage>
</organism>
<sequence length="247" mass="27224">MKMRDLEARTGVNRETIRVLFRAGLLPDPHRPARNVADYGEEHVRAILAVRKLQQDSRMTLPQIKAALSGQNGTRQIGANALGHLEELVSGRVGVRKGYLSLAALAEQNPKAPGDARALAKLEIIELAEGEDGPMISITDAELLNIWSRMRSVGFDEEHGFPPDILDYYVKASEFVAANEAKLFLEQVEGQMGEDEAAAMLEVALPSMLDFFGILRQRAFLRMIGERTRDGAGIKVKKLPRAPRAKG</sequence>
<gene>
    <name evidence="2" type="ORF">BV97_01840</name>
</gene>
<dbReference type="Pfam" id="PF13411">
    <property type="entry name" value="MerR_1"/>
    <property type="match status" value="1"/>
</dbReference>
<accession>A0A031JYX3</accession>
<proteinExistence type="predicted"/>
<comment type="caution">
    <text evidence="2">The sequence shown here is derived from an EMBL/GenBank/DDBJ whole genome shotgun (WGS) entry which is preliminary data.</text>
</comment>
<dbReference type="InterPro" id="IPR000551">
    <property type="entry name" value="MerR-type_HTH_dom"/>
</dbReference>
<feature type="domain" description="HTH merR-type" evidence="1">
    <location>
        <begin position="1"/>
        <end position="70"/>
    </location>
</feature>